<keyword evidence="2 4" id="KW-0808">Transferase</keyword>
<dbReference type="GO" id="GO:0016740">
    <property type="term" value="F:transferase activity"/>
    <property type="evidence" value="ECO:0007669"/>
    <property type="project" value="UniProtKB-KW"/>
</dbReference>
<evidence type="ECO:0000313" key="4">
    <source>
        <dbReference type="EMBL" id="MDR6412819.1"/>
    </source>
</evidence>
<protein>
    <submittedName>
        <fullName evidence="4">4'-phosphopantetheinyl transferase</fullName>
        <ecNumber evidence="4">2.7.8.-</ecNumber>
    </submittedName>
</protein>
<accession>A0ABU1M1R8</accession>
<dbReference type="PANTHER" id="PTHR12215">
    <property type="entry name" value="PHOSPHOPANTETHEINE TRANSFERASE"/>
    <property type="match status" value="1"/>
</dbReference>
<organism evidence="4 5">
    <name type="scientific">Paraburkholderia terricola</name>
    <dbReference type="NCBI Taxonomy" id="169427"/>
    <lineage>
        <taxon>Bacteria</taxon>
        <taxon>Pseudomonadati</taxon>
        <taxon>Pseudomonadota</taxon>
        <taxon>Betaproteobacteria</taxon>
        <taxon>Burkholderiales</taxon>
        <taxon>Burkholderiaceae</taxon>
        <taxon>Paraburkholderia</taxon>
    </lineage>
</organism>
<reference evidence="4 5" key="1">
    <citation type="submission" date="2023-07" db="EMBL/GenBank/DDBJ databases">
        <title>Sorghum-associated microbial communities from plants grown in Nebraska, USA.</title>
        <authorList>
            <person name="Schachtman D."/>
        </authorList>
    </citation>
    <scope>NUCLEOTIDE SEQUENCE [LARGE SCALE GENOMIC DNA]</scope>
    <source>
        <strain evidence="4 5">DS1316</strain>
    </source>
</reference>
<evidence type="ECO:0000256" key="1">
    <source>
        <dbReference type="ARBA" id="ARBA00010990"/>
    </source>
</evidence>
<comment type="caution">
    <text evidence="4">The sequence shown here is derived from an EMBL/GenBank/DDBJ whole genome shotgun (WGS) entry which is preliminary data.</text>
</comment>
<sequence>MNPRLGLVHLYIVEFSDCLDASLLREYEKLLSPDEIVRQQSLTIDQVRVRNVISRAFVRTVLSHHAPIHPREWRFTTNGHGKPAICNEHGAAARIAFNLSHTREAAVMAVSIDRLVGIDIESSCVNLELCESARIFSALELSALGTLRPDKRREHFLEYWTLKESYLKARGTGLSTPLYKIAFDLAVPGAISAQMAPVLNDRPDQWNFRLFETQNGTVLALCAARNGVPMETVHRRIIPLRGLWPMTFKTKRSDEAGRPPESHRRR</sequence>
<evidence type="ECO:0000259" key="3">
    <source>
        <dbReference type="Pfam" id="PF01648"/>
    </source>
</evidence>
<dbReference type="EMBL" id="JAVDRP010000025">
    <property type="protein sequence ID" value="MDR6412819.1"/>
    <property type="molecule type" value="Genomic_DNA"/>
</dbReference>
<evidence type="ECO:0000313" key="5">
    <source>
        <dbReference type="Proteomes" id="UP001264340"/>
    </source>
</evidence>
<feature type="domain" description="4'-phosphopantetheinyl transferase" evidence="3">
    <location>
        <begin position="116"/>
        <end position="222"/>
    </location>
</feature>
<dbReference type="InterPro" id="IPR050559">
    <property type="entry name" value="P-Pant_transferase_sf"/>
</dbReference>
<dbReference type="Proteomes" id="UP001264340">
    <property type="component" value="Unassembled WGS sequence"/>
</dbReference>
<dbReference type="Gene3D" id="3.90.470.20">
    <property type="entry name" value="4'-phosphopantetheinyl transferase domain"/>
    <property type="match status" value="2"/>
</dbReference>
<dbReference type="InterPro" id="IPR008278">
    <property type="entry name" value="4-PPantetheinyl_Trfase_dom"/>
</dbReference>
<gene>
    <name evidence="4" type="ORF">J2804_006255</name>
</gene>
<dbReference type="RefSeq" id="WP_310127116.1">
    <property type="nucleotide sequence ID" value="NZ_JAVDQV010000021.1"/>
</dbReference>
<dbReference type="PANTHER" id="PTHR12215:SF10">
    <property type="entry name" value="L-AMINOADIPATE-SEMIALDEHYDE DEHYDROGENASE-PHOSPHOPANTETHEINYL TRANSFERASE"/>
    <property type="match status" value="1"/>
</dbReference>
<name>A0ABU1M1R8_9BURK</name>
<dbReference type="SUPFAM" id="SSF56214">
    <property type="entry name" value="4'-phosphopantetheinyl transferase"/>
    <property type="match status" value="2"/>
</dbReference>
<comment type="similarity">
    <text evidence="1">Belongs to the P-Pant transferase superfamily. Gsp/Sfp/HetI/AcpT family.</text>
</comment>
<dbReference type="EC" id="2.7.8.-" evidence="4"/>
<proteinExistence type="inferred from homology"/>
<keyword evidence="5" id="KW-1185">Reference proteome</keyword>
<dbReference type="Pfam" id="PF01648">
    <property type="entry name" value="ACPS"/>
    <property type="match status" value="1"/>
</dbReference>
<dbReference type="InterPro" id="IPR037143">
    <property type="entry name" value="4-PPantetheinyl_Trfase_dom_sf"/>
</dbReference>
<evidence type="ECO:0000256" key="2">
    <source>
        <dbReference type="ARBA" id="ARBA00022679"/>
    </source>
</evidence>